<feature type="transmembrane region" description="Helical" evidence="1">
    <location>
        <begin position="6"/>
        <end position="26"/>
    </location>
</feature>
<dbReference type="AlphaFoldDB" id="A0A7W6ZV73"/>
<reference evidence="2 3" key="1">
    <citation type="submission" date="2020-08" db="EMBL/GenBank/DDBJ databases">
        <title>Genomic Encyclopedia of Type Strains, Phase IV (KMG-V): Genome sequencing to study the core and pangenomes of soil and plant-associated prokaryotes.</title>
        <authorList>
            <person name="Whitman W."/>
        </authorList>
    </citation>
    <scope>NUCLEOTIDE SEQUENCE [LARGE SCALE GENOMIC DNA]</scope>
    <source>
        <strain evidence="2 3">SEMIA 492</strain>
    </source>
</reference>
<keyword evidence="1" id="KW-1133">Transmembrane helix</keyword>
<name>A0A7W6ZV73_9HYPH</name>
<proteinExistence type="predicted"/>
<organism evidence="2 3">
    <name type="scientific">Rhizobium leucaenae</name>
    <dbReference type="NCBI Taxonomy" id="29450"/>
    <lineage>
        <taxon>Bacteria</taxon>
        <taxon>Pseudomonadati</taxon>
        <taxon>Pseudomonadota</taxon>
        <taxon>Alphaproteobacteria</taxon>
        <taxon>Hyphomicrobiales</taxon>
        <taxon>Rhizobiaceae</taxon>
        <taxon>Rhizobium/Agrobacterium group</taxon>
        <taxon>Rhizobium</taxon>
    </lineage>
</organism>
<keyword evidence="3" id="KW-1185">Reference proteome</keyword>
<gene>
    <name evidence="2" type="ORF">GGE60_003456</name>
</gene>
<dbReference type="RefSeq" id="WP_028752630.1">
    <property type="nucleotide sequence ID" value="NZ_JACIIG010000008.1"/>
</dbReference>
<protein>
    <submittedName>
        <fullName evidence="2">Uncharacterized protein</fullName>
    </submittedName>
</protein>
<keyword evidence="1" id="KW-0472">Membrane</keyword>
<sequence length="67" mass="6883">MTAAQLAIMFGSLTLTSWFLAGLISVSADSRFGRRHLGNEGRAGMIALSLNLLGLLAAAMAIASAGF</sequence>
<dbReference type="EMBL" id="JACIIG010000008">
    <property type="protein sequence ID" value="MBB4569332.1"/>
    <property type="molecule type" value="Genomic_DNA"/>
</dbReference>
<accession>A0A7W6ZV73</accession>
<evidence type="ECO:0000313" key="3">
    <source>
        <dbReference type="Proteomes" id="UP000543836"/>
    </source>
</evidence>
<evidence type="ECO:0000256" key="1">
    <source>
        <dbReference type="SAM" id="Phobius"/>
    </source>
</evidence>
<dbReference type="Proteomes" id="UP000543836">
    <property type="component" value="Unassembled WGS sequence"/>
</dbReference>
<feature type="transmembrane region" description="Helical" evidence="1">
    <location>
        <begin position="46"/>
        <end position="66"/>
    </location>
</feature>
<keyword evidence="1" id="KW-0812">Transmembrane</keyword>
<evidence type="ECO:0000313" key="2">
    <source>
        <dbReference type="EMBL" id="MBB4569332.1"/>
    </source>
</evidence>
<comment type="caution">
    <text evidence="2">The sequence shown here is derived from an EMBL/GenBank/DDBJ whole genome shotgun (WGS) entry which is preliminary data.</text>
</comment>
<dbReference type="GeneID" id="32527752"/>